<dbReference type="SUPFAM" id="SSF53807">
    <property type="entry name" value="Helical backbone' metal receptor"/>
    <property type="match status" value="1"/>
</dbReference>
<evidence type="ECO:0000313" key="3">
    <source>
        <dbReference type="Proteomes" id="UP000190027"/>
    </source>
</evidence>
<dbReference type="EMBL" id="FUYC01000003">
    <property type="protein sequence ID" value="SKA79034.1"/>
    <property type="molecule type" value="Genomic_DNA"/>
</dbReference>
<keyword evidence="3" id="KW-1185">Reference proteome</keyword>
<dbReference type="STRING" id="1121449.SAMN02745704_01239"/>
<dbReference type="PANTHER" id="PTHR30535">
    <property type="entry name" value="VITAMIN B12-BINDING PROTEIN"/>
    <property type="match status" value="1"/>
</dbReference>
<feature type="domain" description="Fe/B12 periplasmic-binding" evidence="1">
    <location>
        <begin position="31"/>
        <end position="281"/>
    </location>
</feature>
<evidence type="ECO:0000259" key="1">
    <source>
        <dbReference type="PROSITE" id="PS50983"/>
    </source>
</evidence>
<proteinExistence type="predicted"/>
<dbReference type="InterPro" id="IPR050902">
    <property type="entry name" value="ABC_Transporter_SBP"/>
</dbReference>
<dbReference type="Proteomes" id="UP000190027">
    <property type="component" value="Unassembled WGS sequence"/>
</dbReference>
<sequence length="295" mass="32683">MIVPVITVHADSIRITDDRGQVVLLERPARRVVALYGAFNEILYGMNLGDRIVARTKADRVPPQICELPCIGTHMRPNVERIVGMQPDLVLQMGGRSAALQSVQALERFGIPVAVFHVSDFVQLFAMINKIGDLTGAGKEAKALVAQMRRRLEAVRQRLPKNGSPQVFFEVRSGNLLAAGQKSIVNDIILHAGGKNCVTLHSRLVRLSEEELLRLAPEVYLSQQGPMNPVPVDVRSSSRFASLPAVQAGQVFQVDEQMFSRPGPRNVDAVERLAGILYPDLFPEFYERNQAMELK</sequence>
<gene>
    <name evidence="2" type="ORF">SAMN02745704_01239</name>
</gene>
<dbReference type="AlphaFoldDB" id="A0A1T4WNW1"/>
<dbReference type="PROSITE" id="PS50983">
    <property type="entry name" value="FE_B12_PBP"/>
    <property type="match status" value="1"/>
</dbReference>
<dbReference type="InterPro" id="IPR002491">
    <property type="entry name" value="ABC_transptr_periplasmic_BD"/>
</dbReference>
<dbReference type="RefSeq" id="WP_078716792.1">
    <property type="nucleotide sequence ID" value="NZ_FUYC01000003.1"/>
</dbReference>
<dbReference type="Gene3D" id="3.40.50.1980">
    <property type="entry name" value="Nitrogenase molybdenum iron protein domain"/>
    <property type="match status" value="2"/>
</dbReference>
<organism evidence="2 3">
    <name type="scientific">Paucidesulfovibrio gracilis DSM 16080</name>
    <dbReference type="NCBI Taxonomy" id="1121449"/>
    <lineage>
        <taxon>Bacteria</taxon>
        <taxon>Pseudomonadati</taxon>
        <taxon>Thermodesulfobacteriota</taxon>
        <taxon>Desulfovibrionia</taxon>
        <taxon>Desulfovibrionales</taxon>
        <taxon>Desulfovibrionaceae</taxon>
        <taxon>Paucidesulfovibrio</taxon>
    </lineage>
</organism>
<dbReference type="PANTHER" id="PTHR30535:SF34">
    <property type="entry name" value="MOLYBDATE-BINDING PROTEIN MOLA"/>
    <property type="match status" value="1"/>
</dbReference>
<dbReference type="GO" id="GO:0071281">
    <property type="term" value="P:cellular response to iron ion"/>
    <property type="evidence" value="ECO:0007669"/>
    <property type="project" value="TreeGrafter"/>
</dbReference>
<evidence type="ECO:0000313" key="2">
    <source>
        <dbReference type="EMBL" id="SKA79034.1"/>
    </source>
</evidence>
<accession>A0A1T4WNW1</accession>
<reference evidence="2 3" key="1">
    <citation type="submission" date="2017-02" db="EMBL/GenBank/DDBJ databases">
        <authorList>
            <person name="Peterson S.W."/>
        </authorList>
    </citation>
    <scope>NUCLEOTIDE SEQUENCE [LARGE SCALE GENOMIC DNA]</scope>
    <source>
        <strain evidence="2 3">DSM 16080</strain>
    </source>
</reference>
<name>A0A1T4WNW1_9BACT</name>
<protein>
    <submittedName>
        <fullName evidence="2">Iron complex transport system substrate-binding protein</fullName>
    </submittedName>
</protein>
<dbReference type="Pfam" id="PF01497">
    <property type="entry name" value="Peripla_BP_2"/>
    <property type="match status" value="1"/>
</dbReference>